<comment type="caution">
    <text evidence="1">The sequence shown here is derived from an EMBL/GenBank/DDBJ whole genome shotgun (WGS) entry which is preliminary data.</text>
</comment>
<sequence length="104" mass="11705">MACIVDRSPAFSLQELYRHCMEPLILNKATQGTSQSQSCVRTNSFTLRYSSDSAADEGKRQEILQSAGYTDSQSVERWMTDFDPLCALIFKTPGQNWRQCSLAS</sequence>
<evidence type="ECO:0000313" key="1">
    <source>
        <dbReference type="EMBL" id="KAK7503058.1"/>
    </source>
</evidence>
<keyword evidence="2" id="KW-1185">Reference proteome</keyword>
<evidence type="ECO:0000313" key="2">
    <source>
        <dbReference type="Proteomes" id="UP001519460"/>
    </source>
</evidence>
<dbReference type="EMBL" id="JACVVK020000022">
    <property type="protein sequence ID" value="KAK7503058.1"/>
    <property type="molecule type" value="Genomic_DNA"/>
</dbReference>
<organism evidence="1 2">
    <name type="scientific">Batillaria attramentaria</name>
    <dbReference type="NCBI Taxonomy" id="370345"/>
    <lineage>
        <taxon>Eukaryota</taxon>
        <taxon>Metazoa</taxon>
        <taxon>Spiralia</taxon>
        <taxon>Lophotrochozoa</taxon>
        <taxon>Mollusca</taxon>
        <taxon>Gastropoda</taxon>
        <taxon>Caenogastropoda</taxon>
        <taxon>Sorbeoconcha</taxon>
        <taxon>Cerithioidea</taxon>
        <taxon>Batillariidae</taxon>
        <taxon>Batillaria</taxon>
    </lineage>
</organism>
<proteinExistence type="predicted"/>
<reference evidence="1 2" key="1">
    <citation type="journal article" date="2023" name="Sci. Data">
        <title>Genome assembly of the Korean intertidal mud-creeper Batillaria attramentaria.</title>
        <authorList>
            <person name="Patra A.K."/>
            <person name="Ho P.T."/>
            <person name="Jun S."/>
            <person name="Lee S.J."/>
            <person name="Kim Y."/>
            <person name="Won Y.J."/>
        </authorList>
    </citation>
    <scope>NUCLEOTIDE SEQUENCE [LARGE SCALE GENOMIC DNA]</scope>
    <source>
        <strain evidence="1">Wonlab-2016</strain>
    </source>
</reference>
<accession>A0ABD0LV98</accession>
<name>A0ABD0LV98_9CAEN</name>
<dbReference type="AlphaFoldDB" id="A0ABD0LV98"/>
<gene>
    <name evidence="1" type="ORF">BaRGS_00005684</name>
</gene>
<protein>
    <submittedName>
        <fullName evidence="1">Uncharacterized protein</fullName>
    </submittedName>
</protein>
<dbReference type="Proteomes" id="UP001519460">
    <property type="component" value="Unassembled WGS sequence"/>
</dbReference>